<gene>
    <name evidence="2" type="ORF">SAMN04487928_11935</name>
</gene>
<dbReference type="Gene3D" id="3.40.50.720">
    <property type="entry name" value="NAD(P)-binding Rossmann-like Domain"/>
    <property type="match status" value="1"/>
</dbReference>
<dbReference type="AlphaFoldDB" id="A0A1I5VV18"/>
<proteinExistence type="predicted"/>
<accession>A0A1I5VV18</accession>
<dbReference type="EMBL" id="FOXO01000019">
    <property type="protein sequence ID" value="SFQ11388.1"/>
    <property type="molecule type" value="Genomic_DNA"/>
</dbReference>
<evidence type="ECO:0000313" key="2">
    <source>
        <dbReference type="EMBL" id="SFQ11388.1"/>
    </source>
</evidence>
<dbReference type="InterPro" id="IPR036291">
    <property type="entry name" value="NAD(P)-bd_dom_sf"/>
</dbReference>
<dbReference type="SUPFAM" id="SSF51735">
    <property type="entry name" value="NAD(P)-binding Rossmann-fold domains"/>
    <property type="match status" value="1"/>
</dbReference>
<dbReference type="OrthoDB" id="2059500at2"/>
<name>A0A1I5VV18_9FIRM</name>
<keyword evidence="1" id="KW-0812">Transmembrane</keyword>
<organism evidence="2 3">
    <name type="scientific">Butyrivibrio proteoclasticus</name>
    <dbReference type="NCBI Taxonomy" id="43305"/>
    <lineage>
        <taxon>Bacteria</taxon>
        <taxon>Bacillati</taxon>
        <taxon>Bacillota</taxon>
        <taxon>Clostridia</taxon>
        <taxon>Lachnospirales</taxon>
        <taxon>Lachnospiraceae</taxon>
        <taxon>Butyrivibrio</taxon>
    </lineage>
</organism>
<dbReference type="Proteomes" id="UP000182624">
    <property type="component" value="Unassembled WGS sequence"/>
</dbReference>
<evidence type="ECO:0000256" key="1">
    <source>
        <dbReference type="SAM" id="Phobius"/>
    </source>
</evidence>
<evidence type="ECO:0000313" key="3">
    <source>
        <dbReference type="Proteomes" id="UP000182624"/>
    </source>
</evidence>
<keyword evidence="1" id="KW-0472">Membrane</keyword>
<protein>
    <recommendedName>
        <fullName evidence="4">PglD N-terminal domain-containing protein</fullName>
    </recommendedName>
</protein>
<feature type="transmembrane region" description="Helical" evidence="1">
    <location>
        <begin position="12"/>
        <end position="30"/>
    </location>
</feature>
<evidence type="ECO:0008006" key="4">
    <source>
        <dbReference type="Google" id="ProtNLM"/>
    </source>
</evidence>
<sequence length="168" mass="19948">MKVYNTRHIRRIFLCFFPVSVVFIISVVVIRKLLNYISKVNIDIEKKICYINLYNMWISQYIQQKKISDFVVKNGYKNIAIYGWGDLGKRLYDELIQNSEINLRYIVDRADIKEINSLCKCVKNANDINEKIDLLIITPFIEFDTIKDSINNDKIMQIFSLEDLVYEM</sequence>
<keyword evidence="3" id="KW-1185">Reference proteome</keyword>
<keyword evidence="1" id="KW-1133">Transmembrane helix</keyword>
<reference evidence="3" key="1">
    <citation type="submission" date="2016-10" db="EMBL/GenBank/DDBJ databases">
        <authorList>
            <person name="Varghese N."/>
            <person name="Submissions S."/>
        </authorList>
    </citation>
    <scope>NUCLEOTIDE SEQUENCE [LARGE SCALE GENOMIC DNA]</scope>
    <source>
        <strain evidence="3">P18</strain>
    </source>
</reference>